<dbReference type="Proteomes" id="UP000187209">
    <property type="component" value="Unassembled WGS sequence"/>
</dbReference>
<sequence length="297" mass="34890">MMDIKCSFPNCRQKAFKMMDIKCSFPNCLSEAFWQCNCPGNPMKHVKTNYLNFKAKSNQNALIHVENESIKLSQEMIKEVKNCLESNIYYLNKEKGKIKDLVFNNSGNEAQEISNWAKSLNISKRDKKQFILSTQKLLGVDNNSINIVTDAEKLEDDYKKNKISLEEAIENIEKIEKELYKCDIKLKVQKLNINTAERILQENKVIFPSSDFKGRVKSAKFSNMTCQEKQELLADYDFYNFKKDFINGNRDIFTIHLTNDCFYAFIYWKLKKRMLYTGIIYSVSILYKGRIYSDRIF</sequence>
<proteinExistence type="predicted"/>
<dbReference type="AlphaFoldDB" id="A0A1R2AL83"/>
<reference evidence="2 3" key="1">
    <citation type="submission" date="2016-11" db="EMBL/GenBank/DDBJ databases">
        <title>The macronuclear genome of Stentor coeruleus: a giant cell with tiny introns.</title>
        <authorList>
            <person name="Slabodnick M."/>
            <person name="Ruby J.G."/>
            <person name="Reiff S.B."/>
            <person name="Swart E.C."/>
            <person name="Gosai S."/>
            <person name="Prabakaran S."/>
            <person name="Witkowska E."/>
            <person name="Larue G.E."/>
            <person name="Fisher S."/>
            <person name="Freeman R.M."/>
            <person name="Gunawardena J."/>
            <person name="Chu W."/>
            <person name="Stover N.A."/>
            <person name="Gregory B.D."/>
            <person name="Nowacki M."/>
            <person name="Derisi J."/>
            <person name="Roy S.W."/>
            <person name="Marshall W.F."/>
            <person name="Sood P."/>
        </authorList>
    </citation>
    <scope>NUCLEOTIDE SEQUENCE [LARGE SCALE GENOMIC DNA]</scope>
    <source>
        <strain evidence="2">WM001</strain>
    </source>
</reference>
<dbReference type="EMBL" id="MPUH01002270">
    <property type="protein sequence ID" value="OMJ65277.1"/>
    <property type="molecule type" value="Genomic_DNA"/>
</dbReference>
<keyword evidence="3" id="KW-1185">Reference proteome</keyword>
<evidence type="ECO:0000313" key="2">
    <source>
        <dbReference type="EMBL" id="OMJ65277.1"/>
    </source>
</evidence>
<organism evidence="2 3">
    <name type="scientific">Stentor coeruleus</name>
    <dbReference type="NCBI Taxonomy" id="5963"/>
    <lineage>
        <taxon>Eukaryota</taxon>
        <taxon>Sar</taxon>
        <taxon>Alveolata</taxon>
        <taxon>Ciliophora</taxon>
        <taxon>Postciliodesmatophora</taxon>
        <taxon>Heterotrichea</taxon>
        <taxon>Heterotrichida</taxon>
        <taxon>Stentoridae</taxon>
        <taxon>Stentor</taxon>
    </lineage>
</organism>
<feature type="coiled-coil region" evidence="1">
    <location>
        <begin position="151"/>
        <end position="185"/>
    </location>
</feature>
<gene>
    <name evidence="2" type="ORF">SteCoe_38637</name>
</gene>
<keyword evidence="1" id="KW-0175">Coiled coil</keyword>
<name>A0A1R2AL83_9CILI</name>
<evidence type="ECO:0000313" key="3">
    <source>
        <dbReference type="Proteomes" id="UP000187209"/>
    </source>
</evidence>
<accession>A0A1R2AL83</accession>
<protein>
    <submittedName>
        <fullName evidence="2">Uncharacterized protein</fullName>
    </submittedName>
</protein>
<comment type="caution">
    <text evidence="2">The sequence shown here is derived from an EMBL/GenBank/DDBJ whole genome shotgun (WGS) entry which is preliminary data.</text>
</comment>
<evidence type="ECO:0000256" key="1">
    <source>
        <dbReference type="SAM" id="Coils"/>
    </source>
</evidence>